<dbReference type="EMBL" id="JABXBU010002231">
    <property type="protein sequence ID" value="KAF8764492.1"/>
    <property type="molecule type" value="Genomic_DNA"/>
</dbReference>
<organism evidence="1 2">
    <name type="scientific">Argiope bruennichi</name>
    <name type="common">Wasp spider</name>
    <name type="synonym">Aranea bruennichi</name>
    <dbReference type="NCBI Taxonomy" id="94029"/>
    <lineage>
        <taxon>Eukaryota</taxon>
        <taxon>Metazoa</taxon>
        <taxon>Ecdysozoa</taxon>
        <taxon>Arthropoda</taxon>
        <taxon>Chelicerata</taxon>
        <taxon>Arachnida</taxon>
        <taxon>Araneae</taxon>
        <taxon>Araneomorphae</taxon>
        <taxon>Entelegynae</taxon>
        <taxon>Araneoidea</taxon>
        <taxon>Araneidae</taxon>
        <taxon>Argiope</taxon>
    </lineage>
</organism>
<gene>
    <name evidence="1" type="ORF">HNY73_022558</name>
</gene>
<dbReference type="AlphaFoldDB" id="A0A8T0E190"/>
<protein>
    <submittedName>
        <fullName evidence="1">Uncharacterized protein</fullName>
    </submittedName>
</protein>
<comment type="caution">
    <text evidence="1">The sequence shown here is derived from an EMBL/GenBank/DDBJ whole genome shotgun (WGS) entry which is preliminary data.</text>
</comment>
<name>A0A8T0E190_ARGBR</name>
<dbReference type="Proteomes" id="UP000807504">
    <property type="component" value="Unassembled WGS sequence"/>
</dbReference>
<keyword evidence="2" id="KW-1185">Reference proteome</keyword>
<reference evidence="1" key="2">
    <citation type="submission" date="2020-06" db="EMBL/GenBank/DDBJ databases">
        <authorList>
            <person name="Sheffer M."/>
        </authorList>
    </citation>
    <scope>NUCLEOTIDE SEQUENCE</scope>
</reference>
<proteinExistence type="predicted"/>
<sequence length="93" mass="10885">MQLDFYRDLEGCSQDKKIPIDETRLFSKLYVDQGYILSHCQSFRNSWTLHEHWHRRTFTSSICVQFGILIGSAGQPIGNPFSNRGKKLFDHHV</sequence>
<reference evidence="1" key="1">
    <citation type="journal article" date="2020" name="bioRxiv">
        <title>Chromosome-level reference genome of the European wasp spider Argiope bruennichi: a resource for studies on range expansion and evolutionary adaptation.</title>
        <authorList>
            <person name="Sheffer M.M."/>
            <person name="Hoppe A."/>
            <person name="Krehenwinkel H."/>
            <person name="Uhl G."/>
            <person name="Kuss A.W."/>
            <person name="Jensen L."/>
            <person name="Jensen C."/>
            <person name="Gillespie R.G."/>
            <person name="Hoff K.J."/>
            <person name="Prost S."/>
        </authorList>
    </citation>
    <scope>NUCLEOTIDE SEQUENCE</scope>
</reference>
<accession>A0A8T0E190</accession>
<evidence type="ECO:0000313" key="1">
    <source>
        <dbReference type="EMBL" id="KAF8764492.1"/>
    </source>
</evidence>
<evidence type="ECO:0000313" key="2">
    <source>
        <dbReference type="Proteomes" id="UP000807504"/>
    </source>
</evidence>